<evidence type="ECO:0000313" key="2">
    <source>
        <dbReference type="Proteomes" id="UP001242732"/>
    </source>
</evidence>
<dbReference type="Gene3D" id="3.90.1720.10">
    <property type="entry name" value="endopeptidase domain like (from Nostoc punctiforme)"/>
    <property type="match status" value="1"/>
</dbReference>
<dbReference type="RefSeq" id="WP_011794862.1">
    <property type="nucleotide sequence ID" value="NZ_CP023687.1"/>
</dbReference>
<evidence type="ECO:0000313" key="1">
    <source>
        <dbReference type="EMBL" id="WIY47347.1"/>
    </source>
</evidence>
<proteinExistence type="predicted"/>
<accession>A0ABY9AKV4</accession>
<dbReference type="Proteomes" id="UP001242732">
    <property type="component" value="Chromosome"/>
</dbReference>
<organism evidence="1 2">
    <name type="scientific">Paracidovorax citrulli</name>
    <name type="common">Acidovorax citrulli</name>
    <dbReference type="NCBI Taxonomy" id="80869"/>
    <lineage>
        <taxon>Bacteria</taxon>
        <taxon>Pseudomonadati</taxon>
        <taxon>Pseudomonadota</taxon>
        <taxon>Betaproteobacteria</taxon>
        <taxon>Burkholderiales</taxon>
        <taxon>Comamonadaceae</taxon>
        <taxon>Paracidovorax</taxon>
    </lineage>
</organism>
<sequence length="173" mass="18518">MLLASYTGTRPGLQGLANRAIRFRLGGPYSHTELVFEPGDGVDALMPDGTCAAGPDGALWCGSSVAAEPVPVHSARRAGRTGGVRLKRVVLEPARWELLPLPGDAQRAARWFLEHQGALYDWQLVLGFVAWAIPQKASRWTCSEAVAAAAGFPDPERFDPCVLRAAAARFAPV</sequence>
<dbReference type="GeneID" id="79793230"/>
<protein>
    <submittedName>
        <fullName evidence="1">Uncharacterized protein</fullName>
    </submittedName>
</protein>
<keyword evidence="2" id="KW-1185">Reference proteome</keyword>
<dbReference type="EMBL" id="CP127363">
    <property type="protein sequence ID" value="WIY47347.1"/>
    <property type="molecule type" value="Genomic_DNA"/>
</dbReference>
<name>A0ABY9AKV4_PARCI</name>
<reference evidence="1 2" key="1">
    <citation type="submission" date="2023-06" db="EMBL/GenBank/DDBJ databases">
        <authorList>
            <person name="Ham H."/>
            <person name="Park D.S."/>
        </authorList>
    </citation>
    <scope>NUCLEOTIDE SEQUENCE [LARGE SCALE GENOMIC DNA]</scope>
    <source>
        <strain evidence="1 2">KACC 17005</strain>
    </source>
</reference>
<gene>
    <name evidence="1" type="ORF">QRO08_16085</name>
</gene>